<dbReference type="CDD" id="cd03311">
    <property type="entry name" value="CIMS_C_terminal_like"/>
    <property type="match status" value="1"/>
</dbReference>
<dbReference type="PIRSF" id="PIRSF000382">
    <property type="entry name" value="MeTrfase_B12_ind"/>
    <property type="match status" value="1"/>
</dbReference>
<evidence type="ECO:0000256" key="12">
    <source>
        <dbReference type="PIRSR" id="PIRSR000382-1"/>
    </source>
</evidence>
<name>A0A2N6PE03_9MICO</name>
<feature type="binding site" evidence="13">
    <location>
        <position position="664"/>
    </location>
    <ligand>
        <name>Zn(2+)</name>
        <dbReference type="ChEBI" id="CHEBI:29105"/>
        <label>1</label>
        <note>catalytic</note>
    </ligand>
</feature>
<keyword evidence="8 13" id="KW-0479">Metal-binding</keyword>
<evidence type="ECO:0000256" key="9">
    <source>
        <dbReference type="ARBA" id="ARBA00022737"/>
    </source>
</evidence>
<keyword evidence="5 17" id="KW-0489">Methyltransferase</keyword>
<comment type="similarity">
    <text evidence="3">Belongs to the vitamin-B12 independent methionine synthase family.</text>
</comment>
<feature type="binding site" evidence="12">
    <location>
        <position position="507"/>
    </location>
    <ligand>
        <name>L-methionine</name>
        <dbReference type="ChEBI" id="CHEBI:57844"/>
    </ligand>
</feature>
<dbReference type="NCBIfam" id="NF003556">
    <property type="entry name" value="PRK05222.1"/>
    <property type="match status" value="1"/>
</dbReference>
<feature type="binding site" evidence="12">
    <location>
        <begin position="454"/>
        <end position="456"/>
    </location>
    <ligand>
        <name>L-homocysteine</name>
        <dbReference type="ChEBI" id="CHEBI:58199"/>
    </ligand>
</feature>
<dbReference type="PANTHER" id="PTHR30519">
    <property type="entry name" value="5-METHYLTETRAHYDROPTEROYLTRIGLUTAMATE--HOMOCYSTEINE METHYLTRANSFERASE"/>
    <property type="match status" value="1"/>
</dbReference>
<dbReference type="InterPro" id="IPR002629">
    <property type="entry name" value="Met_Synth_C/arc"/>
</dbReference>
<dbReference type="InterPro" id="IPR006276">
    <property type="entry name" value="Cobalamin-indep_Met_synthase"/>
</dbReference>
<keyword evidence="7 17" id="KW-0808">Transferase</keyword>
<evidence type="ECO:0000256" key="14">
    <source>
        <dbReference type="PIRSR" id="PIRSR000382-3"/>
    </source>
</evidence>
<feature type="binding site" evidence="13">
    <location>
        <position position="688"/>
    </location>
    <ligand>
        <name>Zn(2+)</name>
        <dbReference type="ChEBI" id="CHEBI:29105"/>
        <label>1</label>
        <note>catalytic</note>
    </ligand>
</feature>
<evidence type="ECO:0000256" key="6">
    <source>
        <dbReference type="ARBA" id="ARBA00022605"/>
    </source>
</evidence>
<dbReference type="GO" id="GO:0032259">
    <property type="term" value="P:methylation"/>
    <property type="evidence" value="ECO:0007669"/>
    <property type="project" value="UniProtKB-KW"/>
</dbReference>
<dbReference type="Gene3D" id="3.20.20.210">
    <property type="match status" value="2"/>
</dbReference>
<dbReference type="Pfam" id="PF01717">
    <property type="entry name" value="Meth_synt_2"/>
    <property type="match status" value="1"/>
</dbReference>
<dbReference type="OrthoDB" id="244285at2"/>
<feature type="binding site" evidence="12">
    <location>
        <position position="622"/>
    </location>
    <ligand>
        <name>L-homocysteine</name>
        <dbReference type="ChEBI" id="CHEBI:58199"/>
    </ligand>
</feature>
<dbReference type="InterPro" id="IPR013215">
    <property type="entry name" value="Cbl-indep_Met_Synth_N"/>
</dbReference>
<evidence type="ECO:0000256" key="10">
    <source>
        <dbReference type="ARBA" id="ARBA00022833"/>
    </source>
</evidence>
<evidence type="ECO:0000256" key="13">
    <source>
        <dbReference type="PIRSR" id="PIRSR000382-2"/>
    </source>
</evidence>
<reference evidence="17 18" key="1">
    <citation type="submission" date="2017-09" db="EMBL/GenBank/DDBJ databases">
        <title>Bacterial strain isolated from the female urinary microbiota.</title>
        <authorList>
            <person name="Thomas-White K."/>
            <person name="Kumar N."/>
            <person name="Forster S."/>
            <person name="Putonti C."/>
            <person name="Lawley T."/>
            <person name="Wolfe A.J."/>
        </authorList>
    </citation>
    <scope>NUCLEOTIDE SEQUENCE [LARGE SCALE GENOMIC DNA]</scope>
    <source>
        <strain evidence="17 18">UMB0680</strain>
    </source>
</reference>
<dbReference type="Pfam" id="PF08267">
    <property type="entry name" value="Meth_synt_1"/>
    <property type="match status" value="1"/>
</dbReference>
<feature type="active site" description="Proton donor" evidence="14">
    <location>
        <position position="717"/>
    </location>
</feature>
<comment type="function">
    <text evidence="1">Catalyzes the transfer of a methyl group from 5-methyltetrahydrofolate to homocysteine resulting in methionine formation.</text>
</comment>
<dbReference type="UniPathway" id="UPA00051">
    <property type="reaction ID" value="UER00082"/>
</dbReference>
<feature type="binding site" evidence="13">
    <location>
        <position position="749"/>
    </location>
    <ligand>
        <name>Zn(2+)</name>
        <dbReference type="ChEBI" id="CHEBI:29105"/>
        <label>1</label>
        <note>catalytic</note>
    </ligand>
</feature>
<evidence type="ECO:0000259" key="16">
    <source>
        <dbReference type="Pfam" id="PF08267"/>
    </source>
</evidence>
<feature type="binding site" evidence="12">
    <location>
        <begin position="538"/>
        <end position="539"/>
    </location>
    <ligand>
        <name>5-methyltetrahydropteroyltri-L-glutamate</name>
        <dbReference type="ChEBI" id="CHEBI:58207"/>
    </ligand>
</feature>
<evidence type="ECO:0000256" key="2">
    <source>
        <dbReference type="ARBA" id="ARBA00004681"/>
    </source>
</evidence>
<dbReference type="SUPFAM" id="SSF51726">
    <property type="entry name" value="UROD/MetE-like"/>
    <property type="match status" value="2"/>
</dbReference>
<protein>
    <recommendedName>
        <fullName evidence="4">5-methyltetrahydropteroyltriglutamate--homocysteine S-methyltransferase</fullName>
        <ecNumber evidence="4">2.1.1.14</ecNumber>
    </recommendedName>
</protein>
<keyword evidence="6" id="KW-0028">Amino-acid biosynthesis</keyword>
<dbReference type="EMBL" id="PNFZ01000013">
    <property type="protein sequence ID" value="PMB96915.1"/>
    <property type="molecule type" value="Genomic_DNA"/>
</dbReference>
<dbReference type="InterPro" id="IPR038071">
    <property type="entry name" value="UROD/MetE-like_sf"/>
</dbReference>
<dbReference type="RefSeq" id="WP_102163238.1">
    <property type="nucleotide sequence ID" value="NZ_PNFZ01000013.1"/>
</dbReference>
<keyword evidence="9" id="KW-0677">Repeat</keyword>
<keyword evidence="11" id="KW-0486">Methionine biosynthesis</keyword>
<comment type="pathway">
    <text evidence="2">Amino-acid biosynthesis; L-methionine biosynthesis via de novo pathway; L-methionine from L-homocysteine (MetE route): step 1/1.</text>
</comment>
<feature type="binding site" evidence="12">
    <location>
        <position position="123"/>
    </location>
    <ligand>
        <name>5-methyltetrahydropteroyltri-L-glutamate</name>
        <dbReference type="ChEBI" id="CHEBI:58207"/>
    </ligand>
</feature>
<evidence type="ECO:0000256" key="7">
    <source>
        <dbReference type="ARBA" id="ARBA00022679"/>
    </source>
</evidence>
<sequence length="789" mass="85203">MTASQKCSFPPATVTGLPRIGPRRELKRALEALWAGTIDEASYADAAHSLRVGAYERQRELGLTADYAIPGDFSAYDQVLDAAITTGIVGEDPSGTDLGEYFALARGTAEHPPLEMTKWFDTNYHYLVPEVADERIFTARPQRLLDLVAEAREAGHRIRPVLVGPVTLLALSKPTAGAEQAPLERLNELVEVYAELLAALHAAGVEWVQLDEPILVTDLDAISDAELAACAGDAHARLLSAGERPQVLITAPYGALRAGLETLLAAGPEALGVDVSPATRAADPGWLARLQTADFGTTRLVAGVVDGRNIWAADLAAELKVLTGLQDGGRDVSVSTSTSLLHVPYTVAAETRLPVDVAGWLSFAAEKLTEVEALAAALEARSSGADDPAGVRKPAFDRSARAVRTRAESDRVLNPEVRARTAAIGERRVRSGSLEERRRAQGALGLPVLPTTTIGSFPQTPDVRRARAALRDERITEVQYQATMRAEIAEVVRLQEELGFDVIVHGEPERNDMVQYFAEHLAGFAVTDHGWVQSYGTRCTRPPILFGDVHRPAPITVPWSTFAASLTDTPVKGMLTGPVTILSWSFVRDDVPLSTAAEQIGLALSDEVAELEAAGIRIIQIDEPALRELLPLRADARNAYLDWAVDAFRLASIGVEPGTQIHTHLCYSEFEQVIDAIDALDADVTSIEAARSRMELLDSLDPAEFDRSVGPGVYDIHSPRVPSVDELVGLLEAALTHVPRHRLWVNPDCGLKTRRYEEVRPALENLIAARDAVRVRAAEEVPAATGAAF</sequence>
<dbReference type="EC" id="2.1.1.14" evidence="4"/>
<dbReference type="GO" id="GO:0008270">
    <property type="term" value="F:zinc ion binding"/>
    <property type="evidence" value="ECO:0007669"/>
    <property type="project" value="InterPro"/>
</dbReference>
<comment type="cofactor">
    <cofactor evidence="13">
        <name>Zn(2+)</name>
        <dbReference type="ChEBI" id="CHEBI:29105"/>
    </cofactor>
    <text evidence="13">Binds 2 Zn(2+) ions per subunit.</text>
</comment>
<feature type="binding site" evidence="13">
    <location>
        <position position="666"/>
    </location>
    <ligand>
        <name>Zn(2+)</name>
        <dbReference type="ChEBI" id="CHEBI:29105"/>
        <label>1</label>
        <note>catalytic</note>
    </ligand>
</feature>
<feature type="binding site" evidence="12">
    <location>
        <begin position="454"/>
        <end position="456"/>
    </location>
    <ligand>
        <name>L-methionine</name>
        <dbReference type="ChEBI" id="CHEBI:57844"/>
    </ligand>
</feature>
<dbReference type="GO" id="GO:0003871">
    <property type="term" value="F:5-methyltetrahydropteroyltriglutamate-homocysteine S-methyltransferase activity"/>
    <property type="evidence" value="ECO:0007669"/>
    <property type="project" value="UniProtKB-EC"/>
</dbReference>
<evidence type="ECO:0000256" key="8">
    <source>
        <dbReference type="ARBA" id="ARBA00022723"/>
    </source>
</evidence>
<evidence type="ECO:0000313" key="17">
    <source>
        <dbReference type="EMBL" id="PMB96915.1"/>
    </source>
</evidence>
<feature type="binding site" evidence="12">
    <location>
        <position position="584"/>
    </location>
    <ligand>
        <name>5-methyltetrahydropteroyltri-L-glutamate</name>
        <dbReference type="ChEBI" id="CHEBI:58207"/>
    </ligand>
</feature>
<feature type="domain" description="Cobalamin-independent methionine synthase MetE C-terminal/archaeal" evidence="15">
    <location>
        <begin position="449"/>
        <end position="769"/>
    </location>
</feature>
<evidence type="ECO:0000256" key="4">
    <source>
        <dbReference type="ARBA" id="ARBA00012034"/>
    </source>
</evidence>
<feature type="binding site" evidence="12">
    <location>
        <position position="622"/>
    </location>
    <ligand>
        <name>L-methionine</name>
        <dbReference type="ChEBI" id="CHEBI:57844"/>
    </ligand>
</feature>
<dbReference type="Proteomes" id="UP000235703">
    <property type="component" value="Unassembled WGS sequence"/>
</dbReference>
<comment type="caution">
    <text evidence="17">The sequence shown here is derived from an EMBL/GenBank/DDBJ whole genome shotgun (WGS) entry which is preliminary data.</text>
</comment>
<dbReference type="GO" id="GO:0009086">
    <property type="term" value="P:methionine biosynthetic process"/>
    <property type="evidence" value="ECO:0007669"/>
    <property type="project" value="UniProtKB-KW"/>
</dbReference>
<keyword evidence="18" id="KW-1185">Reference proteome</keyword>
<gene>
    <name evidence="17" type="ORF">CJ198_14085</name>
</gene>
<feature type="binding site" evidence="12">
    <location>
        <position position="27"/>
    </location>
    <ligand>
        <name>5-methyltetrahydropteroyltri-L-glutamate</name>
        <dbReference type="ChEBI" id="CHEBI:58207"/>
    </ligand>
</feature>
<dbReference type="AlphaFoldDB" id="A0A2N6PE03"/>
<feature type="domain" description="Cobalamin-independent methionine synthase MetE N-terminal" evidence="16">
    <location>
        <begin position="13"/>
        <end position="326"/>
    </location>
</feature>
<evidence type="ECO:0000313" key="18">
    <source>
        <dbReference type="Proteomes" id="UP000235703"/>
    </source>
</evidence>
<keyword evidence="10 13" id="KW-0862">Zinc</keyword>
<evidence type="ECO:0000256" key="11">
    <source>
        <dbReference type="ARBA" id="ARBA00023167"/>
    </source>
</evidence>
<organism evidence="17 18">
    <name type="scientific">Brevibacterium luteolum</name>
    <dbReference type="NCBI Taxonomy" id="199591"/>
    <lineage>
        <taxon>Bacteria</taxon>
        <taxon>Bacillati</taxon>
        <taxon>Actinomycetota</taxon>
        <taxon>Actinomycetes</taxon>
        <taxon>Micrococcales</taxon>
        <taxon>Brevibacteriaceae</taxon>
        <taxon>Brevibacterium</taxon>
    </lineage>
</organism>
<evidence type="ECO:0000259" key="15">
    <source>
        <dbReference type="Pfam" id="PF01717"/>
    </source>
</evidence>
<evidence type="ECO:0000256" key="5">
    <source>
        <dbReference type="ARBA" id="ARBA00022603"/>
    </source>
</evidence>
<evidence type="ECO:0000256" key="1">
    <source>
        <dbReference type="ARBA" id="ARBA00002777"/>
    </source>
</evidence>
<proteinExistence type="inferred from homology"/>
<accession>A0A2N6PE03</accession>
<evidence type="ECO:0000256" key="3">
    <source>
        <dbReference type="ARBA" id="ARBA00009553"/>
    </source>
</evidence>